<dbReference type="Gene3D" id="3.40.710.10">
    <property type="entry name" value="DD-peptidase/beta-lactamase superfamily"/>
    <property type="match status" value="1"/>
</dbReference>
<dbReference type="InterPro" id="IPR001586">
    <property type="entry name" value="Beta-lactam_class-C_AS"/>
</dbReference>
<dbReference type="Proteomes" id="UP000295361">
    <property type="component" value="Unassembled WGS sequence"/>
</dbReference>
<dbReference type="FunCoup" id="A0A4R6QS64">
    <property type="interactions" value="122"/>
</dbReference>
<name>A0A4R6QS64_9BURK</name>
<dbReference type="InParanoid" id="A0A4R6QS64"/>
<dbReference type="AlphaFoldDB" id="A0A4R6QS64"/>
<dbReference type="PANTHER" id="PTHR46825:SF8">
    <property type="entry name" value="BETA-LACTAMASE-RELATED"/>
    <property type="match status" value="1"/>
</dbReference>
<evidence type="ECO:0000313" key="10">
    <source>
        <dbReference type="Proteomes" id="UP000295361"/>
    </source>
</evidence>
<comment type="similarity">
    <text evidence="2 6">Belongs to the class-C beta-lactamase family.</text>
</comment>
<dbReference type="GO" id="GO:0017001">
    <property type="term" value="P:antibiotic catabolic process"/>
    <property type="evidence" value="ECO:0007669"/>
    <property type="project" value="InterPro"/>
</dbReference>
<dbReference type="PROSITE" id="PS00336">
    <property type="entry name" value="BETA_LACTAMASE_C"/>
    <property type="match status" value="1"/>
</dbReference>
<keyword evidence="4 6" id="KW-0378">Hydrolase</keyword>
<protein>
    <recommendedName>
        <fullName evidence="3 6">Beta-lactamase</fullName>
        <ecNumber evidence="3 6">3.5.2.6</ecNumber>
    </recommendedName>
</protein>
<evidence type="ECO:0000256" key="3">
    <source>
        <dbReference type="ARBA" id="ARBA00012865"/>
    </source>
</evidence>
<dbReference type="RefSeq" id="WP_166651900.1">
    <property type="nucleotide sequence ID" value="NZ_SNXS01000002.1"/>
</dbReference>
<keyword evidence="5 6" id="KW-0046">Antibiotic resistance</keyword>
<feature type="signal peptide" evidence="7">
    <location>
        <begin position="1"/>
        <end position="25"/>
    </location>
</feature>
<dbReference type="EC" id="3.5.2.6" evidence="3 6"/>
<comment type="catalytic activity">
    <reaction evidence="1 6">
        <text>a beta-lactam + H2O = a substituted beta-amino acid</text>
        <dbReference type="Rhea" id="RHEA:20401"/>
        <dbReference type="ChEBI" id="CHEBI:15377"/>
        <dbReference type="ChEBI" id="CHEBI:35627"/>
        <dbReference type="ChEBI" id="CHEBI:140347"/>
        <dbReference type="EC" id="3.5.2.6"/>
    </reaction>
</comment>
<evidence type="ECO:0000256" key="5">
    <source>
        <dbReference type="ARBA" id="ARBA00023251"/>
    </source>
</evidence>
<dbReference type="EMBL" id="SNXS01000002">
    <property type="protein sequence ID" value="TDP72641.1"/>
    <property type="molecule type" value="Genomic_DNA"/>
</dbReference>
<dbReference type="Pfam" id="PF00144">
    <property type="entry name" value="Beta-lactamase"/>
    <property type="match status" value="1"/>
</dbReference>
<feature type="domain" description="Beta-lactamase-related" evidence="8">
    <location>
        <begin position="40"/>
        <end position="336"/>
    </location>
</feature>
<evidence type="ECO:0000313" key="9">
    <source>
        <dbReference type="EMBL" id="TDP72641.1"/>
    </source>
</evidence>
<evidence type="ECO:0000256" key="7">
    <source>
        <dbReference type="SAM" id="SignalP"/>
    </source>
</evidence>
<evidence type="ECO:0000256" key="4">
    <source>
        <dbReference type="ARBA" id="ARBA00022801"/>
    </source>
</evidence>
<dbReference type="GO" id="GO:0008800">
    <property type="term" value="F:beta-lactamase activity"/>
    <property type="evidence" value="ECO:0007669"/>
    <property type="project" value="UniProtKB-UniRule"/>
</dbReference>
<dbReference type="InterPro" id="IPR001466">
    <property type="entry name" value="Beta-lactam-related"/>
</dbReference>
<dbReference type="SUPFAM" id="SSF56601">
    <property type="entry name" value="beta-lactamase/transpeptidase-like"/>
    <property type="match status" value="1"/>
</dbReference>
<evidence type="ECO:0000256" key="1">
    <source>
        <dbReference type="ARBA" id="ARBA00001526"/>
    </source>
</evidence>
<dbReference type="PANTHER" id="PTHR46825">
    <property type="entry name" value="D-ALANYL-D-ALANINE-CARBOXYPEPTIDASE/ENDOPEPTIDASE AMPH"/>
    <property type="match status" value="1"/>
</dbReference>
<organism evidence="9 10">
    <name type="scientific">Roseateles toxinivorans</name>
    <dbReference type="NCBI Taxonomy" id="270368"/>
    <lineage>
        <taxon>Bacteria</taxon>
        <taxon>Pseudomonadati</taxon>
        <taxon>Pseudomonadota</taxon>
        <taxon>Betaproteobacteria</taxon>
        <taxon>Burkholderiales</taxon>
        <taxon>Sphaerotilaceae</taxon>
        <taxon>Roseateles</taxon>
    </lineage>
</organism>
<reference evidence="9 10" key="1">
    <citation type="submission" date="2019-03" db="EMBL/GenBank/DDBJ databases">
        <title>Genomic Encyclopedia of Type Strains, Phase IV (KMG-IV): sequencing the most valuable type-strain genomes for metagenomic binning, comparative biology and taxonomic classification.</title>
        <authorList>
            <person name="Goeker M."/>
        </authorList>
    </citation>
    <scope>NUCLEOTIDE SEQUENCE [LARGE SCALE GENOMIC DNA]</scope>
    <source>
        <strain evidence="9 10">DSM 16998</strain>
    </source>
</reference>
<evidence type="ECO:0000256" key="6">
    <source>
        <dbReference type="RuleBase" id="RU361140"/>
    </source>
</evidence>
<evidence type="ECO:0000259" key="8">
    <source>
        <dbReference type="Pfam" id="PF00144"/>
    </source>
</evidence>
<comment type="caution">
    <text evidence="9">The sequence shown here is derived from an EMBL/GenBank/DDBJ whole genome shotgun (WGS) entry which is preliminary data.</text>
</comment>
<dbReference type="InterPro" id="IPR012338">
    <property type="entry name" value="Beta-lactam/transpept-like"/>
</dbReference>
<dbReference type="GO" id="GO:0030288">
    <property type="term" value="C:outer membrane-bounded periplasmic space"/>
    <property type="evidence" value="ECO:0007669"/>
    <property type="project" value="InterPro"/>
</dbReference>
<gene>
    <name evidence="9" type="ORF">DES47_102386</name>
</gene>
<dbReference type="InterPro" id="IPR050491">
    <property type="entry name" value="AmpC-like"/>
</dbReference>
<proteinExistence type="inferred from homology"/>
<accession>A0A4R6QS64</accession>
<evidence type="ECO:0000256" key="2">
    <source>
        <dbReference type="ARBA" id="ARBA00007840"/>
    </source>
</evidence>
<feature type="chain" id="PRO_5020657691" description="Beta-lactamase" evidence="7">
    <location>
        <begin position="26"/>
        <end position="543"/>
    </location>
</feature>
<keyword evidence="10" id="KW-1185">Reference proteome</keyword>
<dbReference type="GO" id="GO:0046677">
    <property type="term" value="P:response to antibiotic"/>
    <property type="evidence" value="ECO:0007669"/>
    <property type="project" value="UniProtKB-UniRule"/>
</dbReference>
<keyword evidence="7" id="KW-0732">Signal</keyword>
<sequence>MKRLGIKSLLIAVAAQLLGTQPALASSTERLTATLEARFKQDRTGACVLAALVEGQQVSRGRYCARPRVDGGPGADAAFEIGSISKTMTAFLVSDLIATGRWSLDDPIAKHLPAGTTVPRQGERQILVRDLLTHSAGLPSLPSRMRSTNPANPYADLSEAELLASLADVQLSRPIGSQAEYSNFGMMVVSLAVARAHGGDFEAALRRKLFEPLQMNGAFIARAPAGVPQAQGHLPSSTATSAWTITPNLAGVGMVRATLDDMIRYAQAQLGILDTPLLARLQATHRPLAHGFAMNWAVLDIQGHKLLVHEGGTGGFSSLLALEPARQRALVILADTALTDLGGLGDIGLALLDPAMPPTKPRLAATPPPALRKALLGEYELAGLNARIFEQDGRLMGQAEGQPALELLYDSHGDFYPTAVSALLTPVLADGRVDRFAWRQGGGVLEGVRKGSQRAPTATNPLWKDWAGDYQLAPQFSLRVFEADGKLLVQGTGQPAIAAQVSGTDRIEIKAVGAVVEFKRGAGGEVVSATLLQGGQKLDGKRK</sequence>